<name>A0A7V3UZD2_UNCW3</name>
<dbReference type="Pfam" id="PF00582">
    <property type="entry name" value="Usp"/>
    <property type="match status" value="1"/>
</dbReference>
<dbReference type="EMBL" id="DTMZ01000063">
    <property type="protein sequence ID" value="HGD12994.1"/>
    <property type="molecule type" value="Genomic_DNA"/>
</dbReference>
<dbReference type="InterPro" id="IPR014729">
    <property type="entry name" value="Rossmann-like_a/b/a_fold"/>
</dbReference>
<dbReference type="SUPFAM" id="SSF52402">
    <property type="entry name" value="Adenine nucleotide alpha hydrolases-like"/>
    <property type="match status" value="1"/>
</dbReference>
<proteinExistence type="predicted"/>
<feature type="domain" description="UspA" evidence="1">
    <location>
        <begin position="1"/>
        <end position="125"/>
    </location>
</feature>
<organism evidence="2">
    <name type="scientific">candidate division WOR-3 bacterium</name>
    <dbReference type="NCBI Taxonomy" id="2052148"/>
    <lineage>
        <taxon>Bacteria</taxon>
        <taxon>Bacteria division WOR-3</taxon>
    </lineage>
</organism>
<sequence>MIQRILLAINDPTRFRTIARWTIELAASCSAHLLVVYFLPDGNLMANISQTELKNKKIRKNSSQEEIAWQVLYHIEDEAFEQNVRISLIIETGEQFERLKELCNSYQIDLLVVSAESSQNVEKLIQYSPKPVIFFKSDKEV</sequence>
<dbReference type="CDD" id="cd00293">
    <property type="entry name" value="USP-like"/>
    <property type="match status" value="1"/>
</dbReference>
<gene>
    <name evidence="2" type="ORF">ENX16_02805</name>
</gene>
<dbReference type="AlphaFoldDB" id="A0A7V3UZD2"/>
<comment type="caution">
    <text evidence="2">The sequence shown here is derived from an EMBL/GenBank/DDBJ whole genome shotgun (WGS) entry which is preliminary data.</text>
</comment>
<dbReference type="InterPro" id="IPR006016">
    <property type="entry name" value="UspA"/>
</dbReference>
<evidence type="ECO:0000259" key="1">
    <source>
        <dbReference type="Pfam" id="PF00582"/>
    </source>
</evidence>
<reference evidence="2" key="1">
    <citation type="journal article" date="2020" name="mSystems">
        <title>Genome- and Community-Level Interaction Insights into Carbon Utilization and Element Cycling Functions of Hydrothermarchaeota in Hydrothermal Sediment.</title>
        <authorList>
            <person name="Zhou Z."/>
            <person name="Liu Y."/>
            <person name="Xu W."/>
            <person name="Pan J."/>
            <person name="Luo Z.H."/>
            <person name="Li M."/>
        </authorList>
    </citation>
    <scope>NUCLEOTIDE SEQUENCE [LARGE SCALE GENOMIC DNA]</scope>
    <source>
        <strain evidence="2">SpSt-914</strain>
    </source>
</reference>
<protein>
    <submittedName>
        <fullName evidence="2">Universal stress protein</fullName>
    </submittedName>
</protein>
<dbReference type="Gene3D" id="3.40.50.620">
    <property type="entry name" value="HUPs"/>
    <property type="match status" value="1"/>
</dbReference>
<accession>A0A7V3UZD2</accession>
<evidence type="ECO:0000313" key="2">
    <source>
        <dbReference type="EMBL" id="HGD12994.1"/>
    </source>
</evidence>